<accession>A0A7S7NVZ7</accession>
<keyword evidence="5 8" id="KW-0812">Transmembrane</keyword>
<dbReference type="PANTHER" id="PTHR33908">
    <property type="entry name" value="MANNOSYLTRANSFERASE YKCB-RELATED"/>
    <property type="match status" value="1"/>
</dbReference>
<feature type="transmembrane region" description="Helical" evidence="8">
    <location>
        <begin position="71"/>
        <end position="92"/>
    </location>
</feature>
<dbReference type="EMBL" id="CP063849">
    <property type="protein sequence ID" value="QOY90778.1"/>
    <property type="molecule type" value="Genomic_DNA"/>
</dbReference>
<dbReference type="GO" id="GO:0009103">
    <property type="term" value="P:lipopolysaccharide biosynthetic process"/>
    <property type="evidence" value="ECO:0007669"/>
    <property type="project" value="UniProtKB-ARBA"/>
</dbReference>
<feature type="transmembrane region" description="Helical" evidence="8">
    <location>
        <begin position="235"/>
        <end position="262"/>
    </location>
</feature>
<keyword evidence="4" id="KW-0808">Transferase</keyword>
<sequence length="482" mass="54547">MKRVLPIVVILLLQAVLLFANLDLLPIWTDELFTFSTVPHPLNEIVPILQKDIHPPLYYFLLHGWPWHSLAGMRAFSGVWTLIATFLLDLLWTRRWRPSRRWLALGIFAFSPCVLLYGRMARSYSMQTALMIAAVYFVWRWIRTKDGYWPALVSVLLLLYTHYVPGFAVLAACSLPALAFLGFRRTALLMVGALVGYLPWLFKFADALSRWGQAAGFSSRYTLTGSSWLEQPIKIGFGVVSLTIGESFPFVALLLVPLVLWLARRGSRISPKPLVVFLSALTIVGYLGVSRWVSYPFIPARLLWLIPFLAMAVAIGLTPIGRVRWWAAALLLVTTAVSITFYFTRQNYLNPGYAAPLREIAERLNQQATPADLILIDAFNTDGVALQHYLSGRTPSVVLTHEGQPEADRLLPAAQTVWVVRNQRDISPDHVTTNRENAACSTRHREVSLYEPYAEWQQVLLQRFMKPAPTHFYQLTTCAPAH</sequence>
<gene>
    <name evidence="9" type="ORF">IRI77_12770</name>
</gene>
<keyword evidence="3" id="KW-0328">Glycosyltransferase</keyword>
<keyword evidence="7 8" id="KW-0472">Membrane</keyword>
<evidence type="ECO:0000256" key="6">
    <source>
        <dbReference type="ARBA" id="ARBA00022989"/>
    </source>
</evidence>
<name>A0A7S7NVZ7_PALFE</name>
<feature type="transmembrane region" description="Helical" evidence="8">
    <location>
        <begin position="298"/>
        <end position="318"/>
    </location>
</feature>
<keyword evidence="2" id="KW-1003">Cell membrane</keyword>
<feature type="transmembrane region" description="Helical" evidence="8">
    <location>
        <begin position="274"/>
        <end position="292"/>
    </location>
</feature>
<feature type="transmembrane region" description="Helical" evidence="8">
    <location>
        <begin position="148"/>
        <end position="173"/>
    </location>
</feature>
<dbReference type="PANTHER" id="PTHR33908:SF11">
    <property type="entry name" value="MEMBRANE PROTEIN"/>
    <property type="match status" value="1"/>
</dbReference>
<feature type="transmembrane region" description="Helical" evidence="8">
    <location>
        <begin position="325"/>
        <end position="343"/>
    </location>
</feature>
<dbReference type="AlphaFoldDB" id="A0A7S7NVZ7"/>
<proteinExistence type="predicted"/>
<feature type="transmembrane region" description="Helical" evidence="8">
    <location>
        <begin position="124"/>
        <end position="142"/>
    </location>
</feature>
<dbReference type="GO" id="GO:0016763">
    <property type="term" value="F:pentosyltransferase activity"/>
    <property type="evidence" value="ECO:0007669"/>
    <property type="project" value="TreeGrafter"/>
</dbReference>
<reference evidence="9 10" key="1">
    <citation type="submission" date="2020-10" db="EMBL/GenBank/DDBJ databases">
        <title>Complete genome sequence of Paludibaculum fermentans P105T, a facultatively anaerobic acidobacterium capable of dissimilatory Fe(III) reduction.</title>
        <authorList>
            <person name="Dedysh S.N."/>
            <person name="Beletsky A.V."/>
            <person name="Kulichevskaya I.S."/>
            <person name="Mardanov A.V."/>
            <person name="Ravin N.V."/>
        </authorList>
    </citation>
    <scope>NUCLEOTIDE SEQUENCE [LARGE SCALE GENOMIC DNA]</scope>
    <source>
        <strain evidence="9 10">P105</strain>
    </source>
</reference>
<protein>
    <recommendedName>
        <fullName evidence="11">Glycosyltransferase RgtA/B/C/D-like domain-containing protein</fullName>
    </recommendedName>
</protein>
<evidence type="ECO:0000256" key="3">
    <source>
        <dbReference type="ARBA" id="ARBA00022676"/>
    </source>
</evidence>
<evidence type="ECO:0000256" key="4">
    <source>
        <dbReference type="ARBA" id="ARBA00022679"/>
    </source>
</evidence>
<dbReference type="KEGG" id="pfer:IRI77_12770"/>
<dbReference type="InterPro" id="IPR050297">
    <property type="entry name" value="LipidA_mod_glycosyltrf_83"/>
</dbReference>
<evidence type="ECO:0008006" key="11">
    <source>
        <dbReference type="Google" id="ProtNLM"/>
    </source>
</evidence>
<evidence type="ECO:0000256" key="5">
    <source>
        <dbReference type="ARBA" id="ARBA00022692"/>
    </source>
</evidence>
<evidence type="ECO:0000256" key="7">
    <source>
        <dbReference type="ARBA" id="ARBA00023136"/>
    </source>
</evidence>
<comment type="subcellular location">
    <subcellularLocation>
        <location evidence="1">Cell membrane</location>
        <topology evidence="1">Multi-pass membrane protein</topology>
    </subcellularLocation>
</comment>
<evidence type="ECO:0000256" key="8">
    <source>
        <dbReference type="SAM" id="Phobius"/>
    </source>
</evidence>
<keyword evidence="10" id="KW-1185">Reference proteome</keyword>
<evidence type="ECO:0000256" key="2">
    <source>
        <dbReference type="ARBA" id="ARBA00022475"/>
    </source>
</evidence>
<dbReference type="RefSeq" id="WP_194452435.1">
    <property type="nucleotide sequence ID" value="NZ_CP063849.1"/>
</dbReference>
<dbReference type="GO" id="GO:0005886">
    <property type="term" value="C:plasma membrane"/>
    <property type="evidence" value="ECO:0007669"/>
    <property type="project" value="UniProtKB-SubCell"/>
</dbReference>
<feature type="transmembrane region" description="Helical" evidence="8">
    <location>
        <begin position="185"/>
        <end position="202"/>
    </location>
</feature>
<evidence type="ECO:0000313" key="10">
    <source>
        <dbReference type="Proteomes" id="UP000593892"/>
    </source>
</evidence>
<evidence type="ECO:0000256" key="1">
    <source>
        <dbReference type="ARBA" id="ARBA00004651"/>
    </source>
</evidence>
<evidence type="ECO:0000313" key="9">
    <source>
        <dbReference type="EMBL" id="QOY90778.1"/>
    </source>
</evidence>
<organism evidence="9 10">
    <name type="scientific">Paludibaculum fermentans</name>
    <dbReference type="NCBI Taxonomy" id="1473598"/>
    <lineage>
        <taxon>Bacteria</taxon>
        <taxon>Pseudomonadati</taxon>
        <taxon>Acidobacteriota</taxon>
        <taxon>Terriglobia</taxon>
        <taxon>Bryobacterales</taxon>
        <taxon>Bryobacteraceae</taxon>
        <taxon>Paludibaculum</taxon>
    </lineage>
</organism>
<keyword evidence="6 8" id="KW-1133">Transmembrane helix</keyword>
<dbReference type="Proteomes" id="UP000593892">
    <property type="component" value="Chromosome"/>
</dbReference>